<keyword evidence="7" id="KW-1185">Reference proteome</keyword>
<comment type="similarity">
    <text evidence="1">Belongs to the 3-hydroxyacyl-CoA dehydrogenase family.</text>
</comment>
<dbReference type="PANTHER" id="PTHR48075">
    <property type="entry name" value="3-HYDROXYACYL-COA DEHYDROGENASE FAMILY PROTEIN"/>
    <property type="match status" value="1"/>
</dbReference>
<comment type="caution">
    <text evidence="6">The sequence shown here is derived from an EMBL/GenBank/DDBJ whole genome shotgun (WGS) entry which is preliminary data.</text>
</comment>
<dbReference type="EMBL" id="SODF01000001">
    <property type="protein sequence ID" value="TDW24199.1"/>
    <property type="molecule type" value="Genomic_DNA"/>
</dbReference>
<dbReference type="Pfam" id="PF02737">
    <property type="entry name" value="3HCDH_N"/>
    <property type="match status" value="2"/>
</dbReference>
<protein>
    <submittedName>
        <fullName evidence="6">3-hydroxyacyl-CoA dehydrogenase</fullName>
    </submittedName>
</protein>
<dbReference type="Gene3D" id="1.10.1040.50">
    <property type="match status" value="1"/>
</dbReference>
<dbReference type="InterPro" id="IPR036291">
    <property type="entry name" value="NAD(P)-bd_dom_sf"/>
</dbReference>
<dbReference type="AlphaFoldDB" id="A0A4R8A128"/>
<organism evidence="6 7">
    <name type="scientific">Kribbella kalugense</name>
    <dbReference type="NCBI Taxonomy" id="2512221"/>
    <lineage>
        <taxon>Bacteria</taxon>
        <taxon>Bacillati</taxon>
        <taxon>Actinomycetota</taxon>
        <taxon>Actinomycetes</taxon>
        <taxon>Propionibacteriales</taxon>
        <taxon>Kribbellaceae</taxon>
        <taxon>Kribbella</taxon>
    </lineage>
</organism>
<dbReference type="GO" id="GO:0008691">
    <property type="term" value="F:3-hydroxybutyryl-CoA dehydrogenase activity"/>
    <property type="evidence" value="ECO:0007669"/>
    <property type="project" value="TreeGrafter"/>
</dbReference>
<dbReference type="InterPro" id="IPR008927">
    <property type="entry name" value="6-PGluconate_DH-like_C_sf"/>
</dbReference>
<accession>A0A4R8A128</accession>
<reference evidence="6 7" key="1">
    <citation type="submission" date="2019-03" db="EMBL/GenBank/DDBJ databases">
        <title>Genomic Encyclopedia of Type Strains, Phase III (KMG-III): the genomes of soil and plant-associated and newly described type strains.</title>
        <authorList>
            <person name="Whitman W."/>
        </authorList>
    </citation>
    <scope>NUCLEOTIDE SEQUENCE [LARGE SCALE GENOMIC DNA]</scope>
    <source>
        <strain evidence="6 7">VKM Ac-2570</strain>
    </source>
</reference>
<evidence type="ECO:0000259" key="4">
    <source>
        <dbReference type="Pfam" id="PF02737"/>
    </source>
</evidence>
<evidence type="ECO:0000259" key="5">
    <source>
        <dbReference type="Pfam" id="PF18321"/>
    </source>
</evidence>
<dbReference type="GO" id="GO:0070403">
    <property type="term" value="F:NAD+ binding"/>
    <property type="evidence" value="ECO:0007669"/>
    <property type="project" value="InterPro"/>
</dbReference>
<dbReference type="Gene3D" id="3.40.50.720">
    <property type="entry name" value="NAD(P)-binding Rossmann-like Domain"/>
    <property type="match status" value="2"/>
</dbReference>
<gene>
    <name evidence="6" type="ORF">EV650_3067</name>
</gene>
<dbReference type="InterPro" id="IPR006176">
    <property type="entry name" value="3-OHacyl-CoA_DH_NAD-bd"/>
</dbReference>
<dbReference type="Pfam" id="PF18321">
    <property type="entry name" value="3HCDH_RFF"/>
    <property type="match status" value="1"/>
</dbReference>
<dbReference type="InterPro" id="IPR041040">
    <property type="entry name" value="3HCDH_RFF"/>
</dbReference>
<dbReference type="PANTHER" id="PTHR48075:SF5">
    <property type="entry name" value="3-HYDROXYBUTYRYL-COA DEHYDROGENASE"/>
    <property type="match status" value="1"/>
</dbReference>
<feature type="domain" description="3-hydroxyacyl-CoA dehydrogenase NAD binding" evidence="4">
    <location>
        <begin position="12"/>
        <end position="48"/>
    </location>
</feature>
<feature type="domain" description="3-hydroxybutyryl-CoA dehydrogenase reduced Rossmann-fold" evidence="5">
    <location>
        <begin position="322"/>
        <end position="390"/>
    </location>
</feature>
<evidence type="ECO:0000259" key="3">
    <source>
        <dbReference type="Pfam" id="PF00725"/>
    </source>
</evidence>
<feature type="domain" description="3-hydroxyacyl-CoA dehydrogenase NAD binding" evidence="4">
    <location>
        <begin position="53"/>
        <end position="164"/>
    </location>
</feature>
<dbReference type="OrthoDB" id="5240528at2"/>
<evidence type="ECO:0000313" key="6">
    <source>
        <dbReference type="EMBL" id="TDW24199.1"/>
    </source>
</evidence>
<dbReference type="SUPFAM" id="SSF48179">
    <property type="entry name" value="6-phosphogluconate dehydrogenase C-terminal domain-like"/>
    <property type="match status" value="2"/>
</dbReference>
<dbReference type="SUPFAM" id="SSF51735">
    <property type="entry name" value="NAD(P)-binding Rossmann-fold domains"/>
    <property type="match status" value="1"/>
</dbReference>
<dbReference type="RefSeq" id="WP_134119396.1">
    <property type="nucleotide sequence ID" value="NZ_SODF01000001.1"/>
</dbReference>
<evidence type="ECO:0000256" key="2">
    <source>
        <dbReference type="ARBA" id="ARBA00023002"/>
    </source>
</evidence>
<proteinExistence type="inferred from homology"/>
<dbReference type="GO" id="GO:0006635">
    <property type="term" value="P:fatty acid beta-oxidation"/>
    <property type="evidence" value="ECO:0007669"/>
    <property type="project" value="TreeGrafter"/>
</dbReference>
<evidence type="ECO:0000313" key="7">
    <source>
        <dbReference type="Proteomes" id="UP000295447"/>
    </source>
</evidence>
<name>A0A4R8A128_9ACTN</name>
<dbReference type="InterPro" id="IPR006108">
    <property type="entry name" value="3HC_DH_C"/>
</dbReference>
<sequence>MSAPTGSTPRRVGVVGAGTMGSGIARVAADAGHPVCIYDSVPGAAAGAVTHPDIRAVTRLAHLHDCEIVIEAVVEDLQVKRDLFAELSTVVAPSCVLATNTSALSPTAIAAGLPGPERFVGMHFFNPPERMQLVEVVAAAQTAPEVVGTVRELAVAWGKKPVTASATPGFIVNRIARPFYGEALRLLEEQVADAATVDAILTEAGGFRLGPFALMDLIGHDVNQAVTRSVWMAFGYDPRYAPSSLQQELVDAGRLGRKTGRGVFRYEDRRPLVPPPVTEPPREPPAFLSARPPELETLLDRCSVPIEPAEGDRVELPSGAVLVRTDGTPAGVLAARLTQPVIVLDRAFDDQTTTRIAIARSDDCSETQLAEAVGLLQSGGLAVSLVEDTPGLVVARTVAMLVNQAADALLQAVASSPDIDLAMVLGTGYPLGPLAWGERYGAGLVLAVLDNLWSWYHDPRYRATPLLRRWALSGELL</sequence>
<keyword evidence="2" id="KW-0560">Oxidoreductase</keyword>
<dbReference type="Pfam" id="PF00725">
    <property type="entry name" value="3HCDH"/>
    <property type="match status" value="2"/>
</dbReference>
<evidence type="ECO:0000256" key="1">
    <source>
        <dbReference type="ARBA" id="ARBA00009463"/>
    </source>
</evidence>
<feature type="domain" description="3-hydroxyacyl-CoA dehydrogenase C-terminal" evidence="3">
    <location>
        <begin position="391"/>
        <end position="475"/>
    </location>
</feature>
<dbReference type="Proteomes" id="UP000295447">
    <property type="component" value="Unassembled WGS sequence"/>
</dbReference>
<feature type="domain" description="3-hydroxyacyl-CoA dehydrogenase C-terminal" evidence="3">
    <location>
        <begin position="169"/>
        <end position="266"/>
    </location>
</feature>